<evidence type="ECO:0000313" key="1">
    <source>
        <dbReference type="EMBL" id="DAE06435.1"/>
    </source>
</evidence>
<organism evidence="1">
    <name type="scientific">Siphoviridae sp. ctb8j11</name>
    <dbReference type="NCBI Taxonomy" id="2825564"/>
    <lineage>
        <taxon>Viruses</taxon>
        <taxon>Duplodnaviria</taxon>
        <taxon>Heunggongvirae</taxon>
        <taxon>Uroviricota</taxon>
        <taxon>Caudoviricetes</taxon>
    </lineage>
</organism>
<dbReference type="EMBL" id="BK015437">
    <property type="protein sequence ID" value="DAE06435.1"/>
    <property type="molecule type" value="Genomic_DNA"/>
</dbReference>
<sequence>MNDKEKIEALCAVIEEPLDLIQDETAADAFREDYKEVVSYDDIFEDEGWD</sequence>
<proteinExistence type="predicted"/>
<reference evidence="1" key="1">
    <citation type="journal article" date="2021" name="Proc. Natl. Acad. Sci. U.S.A.">
        <title>A Catalog of Tens of Thousands of Viruses from Human Metagenomes Reveals Hidden Associations with Chronic Diseases.</title>
        <authorList>
            <person name="Tisza M.J."/>
            <person name="Buck C.B."/>
        </authorList>
    </citation>
    <scope>NUCLEOTIDE SEQUENCE</scope>
    <source>
        <strain evidence="1">Ctb8j11</strain>
    </source>
</reference>
<protein>
    <submittedName>
        <fullName evidence="1">Uncharacterized protein</fullName>
    </submittedName>
</protein>
<accession>A0A8S5PIX9</accession>
<name>A0A8S5PIX9_9CAUD</name>